<name>A0A0E9UY44_ANGAN</name>
<proteinExistence type="predicted"/>
<evidence type="ECO:0000256" key="1">
    <source>
        <dbReference type="SAM" id="MobiDB-lite"/>
    </source>
</evidence>
<feature type="region of interest" description="Disordered" evidence="1">
    <location>
        <begin position="1"/>
        <end position="31"/>
    </location>
</feature>
<reference evidence="2" key="1">
    <citation type="submission" date="2014-11" db="EMBL/GenBank/DDBJ databases">
        <authorList>
            <person name="Amaro Gonzalez C."/>
        </authorList>
    </citation>
    <scope>NUCLEOTIDE SEQUENCE</scope>
</reference>
<organism evidence="2">
    <name type="scientific">Anguilla anguilla</name>
    <name type="common">European freshwater eel</name>
    <name type="synonym">Muraena anguilla</name>
    <dbReference type="NCBI Taxonomy" id="7936"/>
    <lineage>
        <taxon>Eukaryota</taxon>
        <taxon>Metazoa</taxon>
        <taxon>Chordata</taxon>
        <taxon>Craniata</taxon>
        <taxon>Vertebrata</taxon>
        <taxon>Euteleostomi</taxon>
        <taxon>Actinopterygii</taxon>
        <taxon>Neopterygii</taxon>
        <taxon>Teleostei</taxon>
        <taxon>Anguilliformes</taxon>
        <taxon>Anguillidae</taxon>
        <taxon>Anguilla</taxon>
    </lineage>
</organism>
<accession>A0A0E9UY44</accession>
<sequence>MTPYPWPTSPSQWRVPALPAQTSCPSWWPTP</sequence>
<dbReference type="EMBL" id="GBXM01037891">
    <property type="protein sequence ID" value="JAH70686.1"/>
    <property type="molecule type" value="Transcribed_RNA"/>
</dbReference>
<dbReference type="AlphaFoldDB" id="A0A0E9UY44"/>
<reference evidence="2" key="2">
    <citation type="journal article" date="2015" name="Fish Shellfish Immunol.">
        <title>Early steps in the European eel (Anguilla anguilla)-Vibrio vulnificus interaction in the gills: Role of the RtxA13 toxin.</title>
        <authorList>
            <person name="Callol A."/>
            <person name="Pajuelo D."/>
            <person name="Ebbesson L."/>
            <person name="Teles M."/>
            <person name="MacKenzie S."/>
            <person name="Amaro C."/>
        </authorList>
    </citation>
    <scope>NUCLEOTIDE SEQUENCE</scope>
</reference>
<protein>
    <submittedName>
        <fullName evidence="2">Uncharacterized protein</fullName>
    </submittedName>
</protein>
<evidence type="ECO:0000313" key="2">
    <source>
        <dbReference type="EMBL" id="JAH70686.1"/>
    </source>
</evidence>